<keyword evidence="1" id="KW-1133">Transmembrane helix</keyword>
<gene>
    <name evidence="2" type="ORF">LCGC14_0469060</name>
</gene>
<dbReference type="EMBL" id="LAZR01000493">
    <property type="protein sequence ID" value="KKN66720.1"/>
    <property type="molecule type" value="Genomic_DNA"/>
</dbReference>
<sequence length="168" mass="18947">MSPAALPPRRKQKLNLDWEELNLWLRWIFLLGIAAAFWLWGGCSPPAQLKRPIKSPANISTTYVVPDRCRILLKTATANVRVTIRRDCLKRGRTVVAFVVTNPANGGRAAGIDAGTIMLKFFGDPPELAPLAIVPTPLGPAFLFIVIGFSQQDRQRIRHDQRLRYRRH</sequence>
<organism evidence="2">
    <name type="scientific">marine sediment metagenome</name>
    <dbReference type="NCBI Taxonomy" id="412755"/>
    <lineage>
        <taxon>unclassified sequences</taxon>
        <taxon>metagenomes</taxon>
        <taxon>ecological metagenomes</taxon>
    </lineage>
</organism>
<keyword evidence="1" id="KW-0472">Membrane</keyword>
<evidence type="ECO:0000313" key="2">
    <source>
        <dbReference type="EMBL" id="KKN66720.1"/>
    </source>
</evidence>
<dbReference type="AlphaFoldDB" id="A0A0F9SCW0"/>
<protein>
    <submittedName>
        <fullName evidence="2">Uncharacterized protein</fullName>
    </submittedName>
</protein>
<name>A0A0F9SCW0_9ZZZZ</name>
<comment type="caution">
    <text evidence="2">The sequence shown here is derived from an EMBL/GenBank/DDBJ whole genome shotgun (WGS) entry which is preliminary data.</text>
</comment>
<keyword evidence="1" id="KW-0812">Transmembrane</keyword>
<reference evidence="2" key="1">
    <citation type="journal article" date="2015" name="Nature">
        <title>Complex archaea that bridge the gap between prokaryotes and eukaryotes.</title>
        <authorList>
            <person name="Spang A."/>
            <person name="Saw J.H."/>
            <person name="Jorgensen S.L."/>
            <person name="Zaremba-Niedzwiedzka K."/>
            <person name="Martijn J."/>
            <person name="Lind A.E."/>
            <person name="van Eijk R."/>
            <person name="Schleper C."/>
            <person name="Guy L."/>
            <person name="Ettema T.J."/>
        </authorList>
    </citation>
    <scope>NUCLEOTIDE SEQUENCE</scope>
</reference>
<feature type="transmembrane region" description="Helical" evidence="1">
    <location>
        <begin position="21"/>
        <end position="40"/>
    </location>
</feature>
<proteinExistence type="predicted"/>
<accession>A0A0F9SCW0</accession>
<feature type="transmembrane region" description="Helical" evidence="1">
    <location>
        <begin position="128"/>
        <end position="149"/>
    </location>
</feature>
<evidence type="ECO:0000256" key="1">
    <source>
        <dbReference type="SAM" id="Phobius"/>
    </source>
</evidence>